<dbReference type="Gene3D" id="3.40.50.620">
    <property type="entry name" value="HUPs"/>
    <property type="match status" value="1"/>
</dbReference>
<keyword evidence="2" id="KW-0560">Oxidoreductase</keyword>
<dbReference type="GO" id="GO:0019379">
    <property type="term" value="P:sulfate assimilation, phosphoadenylyl sulfate reduction by phosphoadenylyl-sulfate reductase (thioredoxin)"/>
    <property type="evidence" value="ECO:0007669"/>
    <property type="project" value="InterPro"/>
</dbReference>
<sequence>MNAQHLFAKAADQPFLTPQDRIIQAYIEHHDNDLILSTSFGADSAVLLHMATRILPRIPVVFVNTGYLFEATLEYAEALTKQLDLNLHTYHPLRSSEKQEAIHGRRWEGDESAKASYNLENKVEPMNRAVKELGATGWLSGLRRGQSERRKNLDYTEEQGRLVKYYPILDMTSKDIYYYKKEHGLPDHPLTAEGYTSIGDWHSSAPGWQRAECGLHDSSVAPRINANNNFVI</sequence>
<protein>
    <submittedName>
        <fullName evidence="5">Phosphoadenylyl-sulfate reductase</fullName>
    </submittedName>
</protein>
<dbReference type="PANTHER" id="PTHR46509">
    <property type="entry name" value="PHOSPHOADENOSINE PHOSPHOSULFATE REDUCTASE"/>
    <property type="match status" value="1"/>
</dbReference>
<dbReference type="Proteomes" id="UP000249417">
    <property type="component" value="Unassembled WGS sequence"/>
</dbReference>
<dbReference type="NCBIfam" id="TIGR00434">
    <property type="entry name" value="cysH"/>
    <property type="match status" value="1"/>
</dbReference>
<dbReference type="InterPro" id="IPR004511">
    <property type="entry name" value="PAPS/APS_Rdtase"/>
</dbReference>
<name>A0A2W5Q1Y1_9BACT</name>
<dbReference type="GO" id="GO:0005737">
    <property type="term" value="C:cytoplasm"/>
    <property type="evidence" value="ECO:0007669"/>
    <property type="project" value="TreeGrafter"/>
</dbReference>
<dbReference type="PIRSF" id="PIRSF000857">
    <property type="entry name" value="PAPS_reductase"/>
    <property type="match status" value="1"/>
</dbReference>
<comment type="caution">
    <text evidence="5">The sequence shown here is derived from an EMBL/GenBank/DDBJ whole genome shotgun (WGS) entry which is preliminary data.</text>
</comment>
<dbReference type="AlphaFoldDB" id="A0A2W5Q1Y1"/>
<comment type="pathway">
    <text evidence="3">Sulfur metabolism; hydrogen sulfide biosynthesis; sulfite from sulfate.</text>
</comment>
<dbReference type="CDD" id="cd23945">
    <property type="entry name" value="PAPS_reductase"/>
    <property type="match status" value="1"/>
</dbReference>
<evidence type="ECO:0000256" key="1">
    <source>
        <dbReference type="ARBA" id="ARBA00009732"/>
    </source>
</evidence>
<gene>
    <name evidence="5" type="ORF">DI551_07595</name>
</gene>
<dbReference type="NCBIfam" id="NF002537">
    <property type="entry name" value="PRK02090.1"/>
    <property type="match status" value="1"/>
</dbReference>
<evidence type="ECO:0000313" key="6">
    <source>
        <dbReference type="Proteomes" id="UP000249417"/>
    </source>
</evidence>
<dbReference type="InterPro" id="IPR002500">
    <property type="entry name" value="PAPS_reduct_dom"/>
</dbReference>
<reference evidence="5 6" key="1">
    <citation type="submission" date="2017-08" db="EMBL/GenBank/DDBJ databases">
        <title>Infants hospitalized years apart are colonized by the same room-sourced microbial strains.</title>
        <authorList>
            <person name="Brooks B."/>
            <person name="Olm M.R."/>
            <person name="Firek B.A."/>
            <person name="Baker R."/>
            <person name="Thomas B.C."/>
            <person name="Morowitz M.J."/>
            <person name="Banfield J.F."/>
        </authorList>
    </citation>
    <scope>NUCLEOTIDE SEQUENCE [LARGE SCALE GENOMIC DNA]</scope>
    <source>
        <strain evidence="5">S2_005_002_R2_29</strain>
    </source>
</reference>
<accession>A0A2W5Q1Y1</accession>
<feature type="domain" description="Phosphoadenosine phosphosulphate reductase" evidence="4">
    <location>
        <begin position="34"/>
        <end position="206"/>
    </location>
</feature>
<evidence type="ECO:0000313" key="5">
    <source>
        <dbReference type="EMBL" id="PZQ45350.1"/>
    </source>
</evidence>
<dbReference type="PANTHER" id="PTHR46509:SF1">
    <property type="entry name" value="PHOSPHOADENOSINE PHOSPHOSULFATE REDUCTASE"/>
    <property type="match status" value="1"/>
</dbReference>
<dbReference type="GO" id="GO:0004604">
    <property type="term" value="F:phosphoadenylyl-sulfate reductase (thioredoxin) activity"/>
    <property type="evidence" value="ECO:0007669"/>
    <property type="project" value="InterPro"/>
</dbReference>
<evidence type="ECO:0000259" key="4">
    <source>
        <dbReference type="Pfam" id="PF01507"/>
    </source>
</evidence>
<dbReference type="EMBL" id="QFQB01000052">
    <property type="protein sequence ID" value="PZQ45350.1"/>
    <property type="molecule type" value="Genomic_DNA"/>
</dbReference>
<dbReference type="SUPFAM" id="SSF52402">
    <property type="entry name" value="Adenine nucleotide alpha hydrolases-like"/>
    <property type="match status" value="1"/>
</dbReference>
<evidence type="ECO:0000256" key="3">
    <source>
        <dbReference type="ARBA" id="ARBA00024327"/>
    </source>
</evidence>
<organism evidence="5 6">
    <name type="scientific">Micavibrio aeruginosavorus</name>
    <dbReference type="NCBI Taxonomy" id="349221"/>
    <lineage>
        <taxon>Bacteria</taxon>
        <taxon>Pseudomonadati</taxon>
        <taxon>Bdellovibrionota</taxon>
        <taxon>Bdellovibrionia</taxon>
        <taxon>Bdellovibrionales</taxon>
        <taxon>Pseudobdellovibrionaceae</taxon>
        <taxon>Micavibrio</taxon>
    </lineage>
</organism>
<dbReference type="Pfam" id="PF01507">
    <property type="entry name" value="PAPS_reduct"/>
    <property type="match status" value="1"/>
</dbReference>
<proteinExistence type="inferred from homology"/>
<evidence type="ECO:0000256" key="2">
    <source>
        <dbReference type="ARBA" id="ARBA00023002"/>
    </source>
</evidence>
<dbReference type="InterPro" id="IPR014729">
    <property type="entry name" value="Rossmann-like_a/b/a_fold"/>
</dbReference>
<comment type="similarity">
    <text evidence="1">Belongs to the PAPS reductase family. CysH subfamily.</text>
</comment>